<dbReference type="EMBL" id="JAHMHQ010000019">
    <property type="protein sequence ID" value="KAK1625763.1"/>
    <property type="molecule type" value="Genomic_DNA"/>
</dbReference>
<dbReference type="InterPro" id="IPR001138">
    <property type="entry name" value="Zn2Cys6_DnaBD"/>
</dbReference>
<dbReference type="GO" id="GO:0008270">
    <property type="term" value="F:zinc ion binding"/>
    <property type="evidence" value="ECO:0007669"/>
    <property type="project" value="InterPro"/>
</dbReference>
<feature type="domain" description="Zn(2)-C6 fungal-type" evidence="3">
    <location>
        <begin position="27"/>
        <end position="58"/>
    </location>
</feature>
<comment type="caution">
    <text evidence="4">The sequence shown here is derived from an EMBL/GenBank/DDBJ whole genome shotgun (WGS) entry which is preliminary data.</text>
</comment>
<evidence type="ECO:0000256" key="1">
    <source>
        <dbReference type="ARBA" id="ARBA00023242"/>
    </source>
</evidence>
<dbReference type="GO" id="GO:0045944">
    <property type="term" value="P:positive regulation of transcription by RNA polymerase II"/>
    <property type="evidence" value="ECO:0007669"/>
    <property type="project" value="TreeGrafter"/>
</dbReference>
<dbReference type="PROSITE" id="PS00463">
    <property type="entry name" value="ZN2_CY6_FUNGAL_1"/>
    <property type="match status" value="1"/>
</dbReference>
<sequence>MSDEPGNKSATGPSSVRSPRFKRTYVACDTCRSRKVRCIMGDEPPCAKCRREHRDCRFDRRSRTSKHRDPPNWNSIRATEHATRPQPAGTIPSRSPQDVDILVQEDLSPAAPPSRVLTQDLGTRWRRSSLHDSSLSGRVISSLVTGSNDALDVLSDAANLLHHATVSPSSGPPSAQPTHTVQDVPLAVPAREQTGGQIGVGFIIQALSEPVDETLDMWDKCRFVRQGWFTSQEAVTYIDLFFKYLSPLSPVTVDQFRNHDAHSSLVYEESMLYCTILMISSRFFLLPGSGGISRSHLIHNRLWQFCELMIKRIILGQEKISTAKMRIIGTIESLLLISDWHPRAIHFPPDTEGWDALLIDLDYDRENRKRTNDEEPLLRWRKDVFEPAKRASRMSWMLLGLATNLAYELGILSTDQRANYLASSVADCRKFRAQRLLYAYMTQTATRLGYSSVFPETVSIAASRSSMQDMGDSSQASWTSYIDVYLEFIRLSKVASSMFFQSVDHLEGLLRIDGYPDLLEKILGSLSNWKASLDSDCQAGLLRTSLSIEYFHLRACVGAISIQAVVRRAATANLDGVEKDSLAGYMTAQDARFLQEVVSDSSEVLRIATQTSFQSHLAYAPASIRISVISASVFLLKALSLGSPATDVPTALRTLDRCVIALGRYPPDDMDFALRYAHLIEKHTHFLKFNLFSASEAHGRSTVQSHAPSYNHNSLSGFDISLPSLPADQNINDDVSSDQNGIWRALQFDSSIAPFSNNTDQLYQGFDIDSLNFLWNLPDTS</sequence>
<feature type="compositionally biased region" description="Basic and acidic residues" evidence="2">
    <location>
        <begin position="57"/>
        <end position="70"/>
    </location>
</feature>
<evidence type="ECO:0000313" key="4">
    <source>
        <dbReference type="EMBL" id="KAK1625763.1"/>
    </source>
</evidence>
<dbReference type="Proteomes" id="UP001243989">
    <property type="component" value="Unassembled WGS sequence"/>
</dbReference>
<proteinExistence type="predicted"/>
<dbReference type="InterPro" id="IPR052780">
    <property type="entry name" value="AAA_Catabolism_Regulators"/>
</dbReference>
<dbReference type="CDD" id="cd00067">
    <property type="entry name" value="GAL4"/>
    <property type="match status" value="1"/>
</dbReference>
<dbReference type="GO" id="GO:0000981">
    <property type="term" value="F:DNA-binding transcription factor activity, RNA polymerase II-specific"/>
    <property type="evidence" value="ECO:0007669"/>
    <property type="project" value="InterPro"/>
</dbReference>
<evidence type="ECO:0000313" key="5">
    <source>
        <dbReference type="Proteomes" id="UP001243989"/>
    </source>
</evidence>
<keyword evidence="5" id="KW-1185">Reference proteome</keyword>
<feature type="region of interest" description="Disordered" evidence="2">
    <location>
        <begin position="57"/>
        <end position="96"/>
    </location>
</feature>
<dbReference type="PROSITE" id="PS50048">
    <property type="entry name" value="ZN2_CY6_FUNGAL_2"/>
    <property type="match status" value="1"/>
</dbReference>
<dbReference type="GO" id="GO:0009074">
    <property type="term" value="P:aromatic amino acid family catabolic process"/>
    <property type="evidence" value="ECO:0007669"/>
    <property type="project" value="TreeGrafter"/>
</dbReference>
<dbReference type="CDD" id="cd12148">
    <property type="entry name" value="fungal_TF_MHR"/>
    <property type="match status" value="1"/>
</dbReference>
<name>A0AAI9ZJI1_9PEZI</name>
<accession>A0AAI9ZJI1</accession>
<dbReference type="Gene3D" id="4.10.240.10">
    <property type="entry name" value="Zn(2)-C6 fungal-type DNA-binding domain"/>
    <property type="match status" value="1"/>
</dbReference>
<dbReference type="InterPro" id="IPR036864">
    <property type="entry name" value="Zn2-C6_fun-type_DNA-bd_sf"/>
</dbReference>
<gene>
    <name evidence="4" type="ORF">BDP81DRAFT_327407</name>
</gene>
<evidence type="ECO:0000256" key="2">
    <source>
        <dbReference type="SAM" id="MobiDB-lite"/>
    </source>
</evidence>
<dbReference type="SUPFAM" id="SSF57701">
    <property type="entry name" value="Zn2/Cys6 DNA-binding domain"/>
    <property type="match status" value="1"/>
</dbReference>
<protein>
    <recommendedName>
        <fullName evidence="3">Zn(2)-C6 fungal-type domain-containing protein</fullName>
    </recommendedName>
</protein>
<dbReference type="PANTHER" id="PTHR31644:SF3">
    <property type="entry name" value="ZN(II)2CYS6 TRANSCRIPTION FACTOR (EUROFUNG)"/>
    <property type="match status" value="1"/>
</dbReference>
<dbReference type="SMART" id="SM00066">
    <property type="entry name" value="GAL4"/>
    <property type="match status" value="1"/>
</dbReference>
<organism evidence="4 5">
    <name type="scientific">Colletotrichum phormii</name>
    <dbReference type="NCBI Taxonomy" id="359342"/>
    <lineage>
        <taxon>Eukaryota</taxon>
        <taxon>Fungi</taxon>
        <taxon>Dikarya</taxon>
        <taxon>Ascomycota</taxon>
        <taxon>Pezizomycotina</taxon>
        <taxon>Sordariomycetes</taxon>
        <taxon>Hypocreomycetidae</taxon>
        <taxon>Glomerellales</taxon>
        <taxon>Glomerellaceae</taxon>
        <taxon>Colletotrichum</taxon>
        <taxon>Colletotrichum acutatum species complex</taxon>
    </lineage>
</organism>
<dbReference type="GO" id="GO:0005634">
    <property type="term" value="C:nucleus"/>
    <property type="evidence" value="ECO:0007669"/>
    <property type="project" value="TreeGrafter"/>
</dbReference>
<dbReference type="GeneID" id="85469999"/>
<evidence type="ECO:0000259" key="3">
    <source>
        <dbReference type="PROSITE" id="PS50048"/>
    </source>
</evidence>
<reference evidence="4" key="1">
    <citation type="submission" date="2021-06" db="EMBL/GenBank/DDBJ databases">
        <title>Comparative genomics, transcriptomics and evolutionary studies reveal genomic signatures of adaptation to plant cell wall in hemibiotrophic fungi.</title>
        <authorList>
            <consortium name="DOE Joint Genome Institute"/>
            <person name="Baroncelli R."/>
            <person name="Diaz J.F."/>
            <person name="Benocci T."/>
            <person name="Peng M."/>
            <person name="Battaglia E."/>
            <person name="Haridas S."/>
            <person name="Andreopoulos W."/>
            <person name="Labutti K."/>
            <person name="Pangilinan J."/>
            <person name="Floch G.L."/>
            <person name="Makela M.R."/>
            <person name="Henrissat B."/>
            <person name="Grigoriev I.V."/>
            <person name="Crouch J.A."/>
            <person name="De Vries R.P."/>
            <person name="Sukno S.A."/>
            <person name="Thon M.R."/>
        </authorList>
    </citation>
    <scope>NUCLEOTIDE SEQUENCE</scope>
    <source>
        <strain evidence="4">CBS 102054</strain>
    </source>
</reference>
<dbReference type="PANTHER" id="PTHR31644">
    <property type="entry name" value="TRANSCRIPTIONAL ACTIVATOR ARO80-RELATED"/>
    <property type="match status" value="1"/>
</dbReference>
<dbReference type="RefSeq" id="XP_060441758.1">
    <property type="nucleotide sequence ID" value="XM_060585137.1"/>
</dbReference>
<dbReference type="Pfam" id="PF00172">
    <property type="entry name" value="Zn_clus"/>
    <property type="match status" value="1"/>
</dbReference>
<dbReference type="AlphaFoldDB" id="A0AAI9ZJI1"/>
<keyword evidence="1" id="KW-0539">Nucleus</keyword>